<dbReference type="AlphaFoldDB" id="A0AAX6M8R5"/>
<dbReference type="InterPro" id="IPR051397">
    <property type="entry name" value="Zn-ADH-like_protein"/>
</dbReference>
<dbReference type="Proteomes" id="UP001369815">
    <property type="component" value="Unassembled WGS sequence"/>
</dbReference>
<name>A0AAX6M8R5_9PEZI</name>
<dbReference type="Gene3D" id="3.40.50.720">
    <property type="entry name" value="NAD(P)-binding Rossmann-like Domain"/>
    <property type="match status" value="1"/>
</dbReference>
<sequence length="289" mass="31330">MQSQVQLRVLAAGAHQVVRSRASGAHYSAKELPHTVGIDCVGRDETTGKLYYAFTMQGGTFADRINVDRSNIYPLPDNVDPVSFAANLNPAMSSWMAITQRTINLPKDFTAVILGATSTSGRLAVYSAKALGAGKVIGIARNSATLAEVDGLDDYIVLRDPIAETDFTKVQDVDVILDYVYGDAAVHLLSSLSRVKQPVQYVEIGSLSQHTSEIPSRLLRSFDLTIRGAGAGSWRIPALIKELHTLVPAAASWKLTPPRSVPLKDIEQTWNDASLRANARLVYVPENIS</sequence>
<dbReference type="InterPro" id="IPR036291">
    <property type="entry name" value="NAD(P)-bd_dom_sf"/>
</dbReference>
<evidence type="ECO:0008006" key="3">
    <source>
        <dbReference type="Google" id="ProtNLM"/>
    </source>
</evidence>
<dbReference type="SUPFAM" id="SSF50129">
    <property type="entry name" value="GroES-like"/>
    <property type="match status" value="1"/>
</dbReference>
<organism evidence="1 2">
    <name type="scientific">Daldinia eschscholtzii</name>
    <dbReference type="NCBI Taxonomy" id="292717"/>
    <lineage>
        <taxon>Eukaryota</taxon>
        <taxon>Fungi</taxon>
        <taxon>Dikarya</taxon>
        <taxon>Ascomycota</taxon>
        <taxon>Pezizomycotina</taxon>
        <taxon>Sordariomycetes</taxon>
        <taxon>Xylariomycetidae</taxon>
        <taxon>Xylariales</taxon>
        <taxon>Hypoxylaceae</taxon>
        <taxon>Daldinia</taxon>
    </lineage>
</organism>
<dbReference type="EMBL" id="JBANMG010000010">
    <property type="protein sequence ID" value="KAK6948806.1"/>
    <property type="molecule type" value="Genomic_DNA"/>
</dbReference>
<dbReference type="Gene3D" id="3.90.180.10">
    <property type="entry name" value="Medium-chain alcohol dehydrogenases, catalytic domain"/>
    <property type="match status" value="1"/>
</dbReference>
<proteinExistence type="predicted"/>
<dbReference type="PANTHER" id="PTHR43677:SF11">
    <property type="entry name" value="ZINC-CONTAINING ALCOHOL DEHYDROGENASE"/>
    <property type="match status" value="1"/>
</dbReference>
<dbReference type="SUPFAM" id="SSF51735">
    <property type="entry name" value="NAD(P)-binding Rossmann-fold domains"/>
    <property type="match status" value="1"/>
</dbReference>
<protein>
    <recommendedName>
        <fullName evidence="3">Quinone oxidoreductase</fullName>
    </recommendedName>
</protein>
<accession>A0AAX6M8R5</accession>
<reference evidence="1 2" key="1">
    <citation type="journal article" date="2024" name="Front Chem Biol">
        <title>Unveiling the potential of Daldinia eschscholtzii MFLUCC 19-0629 through bioactivity and bioinformatics studies for enhanced sustainable agriculture production.</title>
        <authorList>
            <person name="Brooks S."/>
            <person name="Weaver J.A."/>
            <person name="Klomchit A."/>
            <person name="Alharthi S.A."/>
            <person name="Onlamun T."/>
            <person name="Nurani R."/>
            <person name="Vong T.K."/>
            <person name="Alberti F."/>
            <person name="Greco C."/>
        </authorList>
    </citation>
    <scope>NUCLEOTIDE SEQUENCE [LARGE SCALE GENOMIC DNA]</scope>
    <source>
        <strain evidence="1">MFLUCC 19-0629</strain>
    </source>
</reference>
<dbReference type="GO" id="GO:0016491">
    <property type="term" value="F:oxidoreductase activity"/>
    <property type="evidence" value="ECO:0007669"/>
    <property type="project" value="TreeGrafter"/>
</dbReference>
<evidence type="ECO:0000313" key="2">
    <source>
        <dbReference type="Proteomes" id="UP001369815"/>
    </source>
</evidence>
<gene>
    <name evidence="1" type="ORF">Daesc_010577</name>
</gene>
<comment type="caution">
    <text evidence="1">The sequence shown here is derived from an EMBL/GenBank/DDBJ whole genome shotgun (WGS) entry which is preliminary data.</text>
</comment>
<dbReference type="PANTHER" id="PTHR43677">
    <property type="entry name" value="SHORT-CHAIN DEHYDROGENASE/REDUCTASE"/>
    <property type="match status" value="1"/>
</dbReference>
<dbReference type="InterPro" id="IPR011032">
    <property type="entry name" value="GroES-like_sf"/>
</dbReference>
<keyword evidence="2" id="KW-1185">Reference proteome</keyword>
<evidence type="ECO:0000313" key="1">
    <source>
        <dbReference type="EMBL" id="KAK6948806.1"/>
    </source>
</evidence>